<evidence type="ECO:0000313" key="8">
    <source>
        <dbReference type="Proteomes" id="UP000250043"/>
    </source>
</evidence>
<dbReference type="InterPro" id="IPR036318">
    <property type="entry name" value="FAD-bd_PCMH-like_sf"/>
</dbReference>
<name>A0A8E2AXB5_9APHY</name>
<evidence type="ECO:0000256" key="5">
    <source>
        <dbReference type="ARBA" id="ARBA00023002"/>
    </source>
</evidence>
<dbReference type="Gene3D" id="3.30.43.10">
    <property type="entry name" value="Uridine Diphospho-n-acetylenolpyruvylglucosamine Reductase, domain 2"/>
    <property type="match status" value="1"/>
</dbReference>
<dbReference type="PROSITE" id="PS51387">
    <property type="entry name" value="FAD_PCMH"/>
    <property type="match status" value="1"/>
</dbReference>
<dbReference type="InterPro" id="IPR016167">
    <property type="entry name" value="FAD-bd_PCMH_sub1"/>
</dbReference>
<dbReference type="PANTHER" id="PTHR42973">
    <property type="entry name" value="BINDING OXIDOREDUCTASE, PUTATIVE (AFU_ORTHOLOGUE AFUA_1G17690)-RELATED"/>
    <property type="match status" value="1"/>
</dbReference>
<dbReference type="SUPFAM" id="SSF56176">
    <property type="entry name" value="FAD-binding/transporter-associated domain-like"/>
    <property type="match status" value="1"/>
</dbReference>
<accession>A0A8E2AXB5</accession>
<dbReference type="InterPro" id="IPR016166">
    <property type="entry name" value="FAD-bd_PCMH"/>
</dbReference>
<dbReference type="Proteomes" id="UP000250043">
    <property type="component" value="Unassembled WGS sequence"/>
</dbReference>
<reference evidence="7 8" key="1">
    <citation type="submission" date="2016-07" db="EMBL/GenBank/DDBJ databases">
        <title>Draft genome of the white-rot fungus Obba rivulosa 3A-2.</title>
        <authorList>
            <consortium name="DOE Joint Genome Institute"/>
            <person name="Miettinen O."/>
            <person name="Riley R."/>
            <person name="Acob R."/>
            <person name="Barry K."/>
            <person name="Cullen D."/>
            <person name="De Vries R."/>
            <person name="Hainaut M."/>
            <person name="Hatakka A."/>
            <person name="Henrissat B."/>
            <person name="Hilden K."/>
            <person name="Kuo R."/>
            <person name="Labutti K."/>
            <person name="Lipzen A."/>
            <person name="Makela M.R."/>
            <person name="Sandor L."/>
            <person name="Spatafora J.W."/>
            <person name="Grigoriev I.V."/>
            <person name="Hibbett D.S."/>
        </authorList>
    </citation>
    <scope>NUCLEOTIDE SEQUENCE [LARGE SCALE GENOMIC DNA]</scope>
    <source>
        <strain evidence="7 8">3A-2</strain>
    </source>
</reference>
<dbReference type="InterPro" id="IPR006094">
    <property type="entry name" value="Oxid_FAD_bind_N"/>
</dbReference>
<dbReference type="Pfam" id="PF08031">
    <property type="entry name" value="BBE"/>
    <property type="match status" value="1"/>
</dbReference>
<dbReference type="InterPro" id="IPR050416">
    <property type="entry name" value="FAD-linked_Oxidoreductase"/>
</dbReference>
<comment type="cofactor">
    <cofactor evidence="1">
        <name>FAD</name>
        <dbReference type="ChEBI" id="CHEBI:57692"/>
    </cofactor>
</comment>
<keyword evidence="8" id="KW-1185">Reference proteome</keyword>
<sequence length="462" mass="50112">MSDWLEFQNHFTGDLVTQSDPGYEQAIARWARNASRKARIVAFPKDAQDVVRAIAYSKQAGLPLAIRGGGHNASGASSSEGGLVIDLSRYLNGVRVDPEQRRAYVGGGAIWESVDRAAMQHGLATVGGTVNHTGVGGLTLGGGFGWLTGKYGLVIDNLLQVTIVTAGGKILTANASEHADLFWGIRGGGCNFGVCTEFVLQLHPQRSHVYAGLVIFTPDKVEQIASTVQSWWQNGPSENSAVILFLCHDLQGNPCVMLDLFYNGSESEGREYFKAIFDAGPAADMTKEVPYEQVNGLMNDFAIPGRNYYLKGGFVASDYDLVRRVPEVLDAVSSLIRSGKQPVQAQFELIPLQAINRVEDDATAFQRGVEANVLIISVWDDDSPGKLQFVRDVAAQLLLIASGTSSTNGYGNYNSDAAPAEGTTSEDKIQLFFGSNYSRLRALKKKYDPEVIFDKWFVITPA</sequence>
<dbReference type="Pfam" id="PF01565">
    <property type="entry name" value="FAD_binding_4"/>
    <property type="match status" value="1"/>
</dbReference>
<dbReference type="OrthoDB" id="415825at2759"/>
<evidence type="ECO:0000256" key="3">
    <source>
        <dbReference type="ARBA" id="ARBA00022630"/>
    </source>
</evidence>
<proteinExistence type="inferred from homology"/>
<dbReference type="Gene3D" id="3.40.462.20">
    <property type="match status" value="1"/>
</dbReference>
<evidence type="ECO:0000256" key="2">
    <source>
        <dbReference type="ARBA" id="ARBA00005466"/>
    </source>
</evidence>
<keyword evidence="4" id="KW-0274">FAD</keyword>
<comment type="similarity">
    <text evidence="2">Belongs to the oxygen-dependent FAD-linked oxidoreductase family.</text>
</comment>
<dbReference type="Gene3D" id="3.30.465.10">
    <property type="match status" value="1"/>
</dbReference>
<dbReference type="InterPro" id="IPR012951">
    <property type="entry name" value="BBE"/>
</dbReference>
<dbReference type="PANTHER" id="PTHR42973:SF39">
    <property type="entry name" value="FAD-BINDING PCMH-TYPE DOMAIN-CONTAINING PROTEIN"/>
    <property type="match status" value="1"/>
</dbReference>
<gene>
    <name evidence="7" type="ORF">OBBRIDRAFT_758344</name>
</gene>
<dbReference type="EMBL" id="KV722455">
    <property type="protein sequence ID" value="OCH88357.1"/>
    <property type="molecule type" value="Genomic_DNA"/>
</dbReference>
<keyword evidence="3" id="KW-0285">Flavoprotein</keyword>
<dbReference type="GO" id="GO:0016491">
    <property type="term" value="F:oxidoreductase activity"/>
    <property type="evidence" value="ECO:0007669"/>
    <property type="project" value="UniProtKB-KW"/>
</dbReference>
<keyword evidence="5" id="KW-0560">Oxidoreductase</keyword>
<feature type="non-terminal residue" evidence="7">
    <location>
        <position position="462"/>
    </location>
</feature>
<organism evidence="7 8">
    <name type="scientific">Obba rivulosa</name>
    <dbReference type="NCBI Taxonomy" id="1052685"/>
    <lineage>
        <taxon>Eukaryota</taxon>
        <taxon>Fungi</taxon>
        <taxon>Dikarya</taxon>
        <taxon>Basidiomycota</taxon>
        <taxon>Agaricomycotina</taxon>
        <taxon>Agaricomycetes</taxon>
        <taxon>Polyporales</taxon>
        <taxon>Gelatoporiaceae</taxon>
        <taxon>Obba</taxon>
    </lineage>
</organism>
<protein>
    <submittedName>
        <fullName evidence="7">FAD-binding domain-containing protein</fullName>
    </submittedName>
</protein>
<dbReference type="GO" id="GO:0071949">
    <property type="term" value="F:FAD binding"/>
    <property type="evidence" value="ECO:0007669"/>
    <property type="project" value="InterPro"/>
</dbReference>
<evidence type="ECO:0000313" key="7">
    <source>
        <dbReference type="EMBL" id="OCH88357.1"/>
    </source>
</evidence>
<evidence type="ECO:0000259" key="6">
    <source>
        <dbReference type="PROSITE" id="PS51387"/>
    </source>
</evidence>
<feature type="domain" description="FAD-binding PCMH-type" evidence="6">
    <location>
        <begin position="33"/>
        <end position="205"/>
    </location>
</feature>
<dbReference type="InterPro" id="IPR016169">
    <property type="entry name" value="FAD-bd_PCMH_sub2"/>
</dbReference>
<evidence type="ECO:0000256" key="1">
    <source>
        <dbReference type="ARBA" id="ARBA00001974"/>
    </source>
</evidence>
<dbReference type="AlphaFoldDB" id="A0A8E2AXB5"/>
<evidence type="ECO:0000256" key="4">
    <source>
        <dbReference type="ARBA" id="ARBA00022827"/>
    </source>
</evidence>